<dbReference type="SUPFAM" id="SSF48613">
    <property type="entry name" value="Heme oxygenase-like"/>
    <property type="match status" value="1"/>
</dbReference>
<dbReference type="PANTHER" id="PTHR10720:SF0">
    <property type="entry name" value="HEME OXYGENASE"/>
    <property type="match status" value="1"/>
</dbReference>
<keyword evidence="2 5" id="KW-0479">Metal-binding</keyword>
<evidence type="ECO:0000256" key="4">
    <source>
        <dbReference type="PIRSR" id="PIRSR000343-1"/>
    </source>
</evidence>
<accession>A0A840XM19</accession>
<evidence type="ECO:0000256" key="5">
    <source>
        <dbReference type="PIRSR" id="PIRSR000343-2"/>
    </source>
</evidence>
<feature type="binding site" evidence="4">
    <location>
        <position position="184"/>
    </location>
    <ligand>
        <name>heme b</name>
        <dbReference type="ChEBI" id="CHEBI:60344"/>
    </ligand>
</feature>
<evidence type="ECO:0000256" key="3">
    <source>
        <dbReference type="ARBA" id="ARBA00023004"/>
    </source>
</evidence>
<feature type="binding site" evidence="4">
    <location>
        <position position="22"/>
    </location>
    <ligand>
        <name>heme b</name>
        <dbReference type="ChEBI" id="CHEBI:60344"/>
    </ligand>
</feature>
<dbReference type="PRINTS" id="PR00088">
    <property type="entry name" value="HAEMOXYGNASE"/>
</dbReference>
<dbReference type="Pfam" id="PF01126">
    <property type="entry name" value="Heme_oxygenase"/>
    <property type="match status" value="1"/>
</dbReference>
<dbReference type="EMBL" id="JACHBS010000001">
    <property type="protein sequence ID" value="MBB5617658.1"/>
    <property type="molecule type" value="Genomic_DNA"/>
</dbReference>
<keyword evidence="1 4" id="KW-0349">Heme</keyword>
<dbReference type="GO" id="GO:0006788">
    <property type="term" value="P:heme oxidation"/>
    <property type="evidence" value="ECO:0007669"/>
    <property type="project" value="InterPro"/>
</dbReference>
<dbReference type="AlphaFoldDB" id="A0A840XM19"/>
<dbReference type="GO" id="GO:0046872">
    <property type="term" value="F:metal ion binding"/>
    <property type="evidence" value="ECO:0007669"/>
    <property type="project" value="UniProtKB-KW"/>
</dbReference>
<keyword evidence="7" id="KW-1185">Reference proteome</keyword>
<dbReference type="InterPro" id="IPR016053">
    <property type="entry name" value="Haem_Oase-like"/>
</dbReference>
<dbReference type="InterPro" id="IPR016084">
    <property type="entry name" value="Haem_Oase-like_multi-hlx"/>
</dbReference>
<dbReference type="Proteomes" id="UP000552883">
    <property type="component" value="Unassembled WGS sequence"/>
</dbReference>
<feature type="binding site" evidence="4">
    <location>
        <position position="137"/>
    </location>
    <ligand>
        <name>heme b</name>
        <dbReference type="ChEBI" id="CHEBI:60344"/>
    </ligand>
</feature>
<dbReference type="PIRSF" id="PIRSF000343">
    <property type="entry name" value="Haem_Oase"/>
    <property type="match status" value="1"/>
</dbReference>
<dbReference type="EC" id="1.14.14.18" evidence="6"/>
<protein>
    <submittedName>
        <fullName evidence="6">Heme oxygenase</fullName>
        <ecNumber evidence="6">1.14.14.18</ecNumber>
    </submittedName>
</protein>
<keyword evidence="6" id="KW-0560">Oxidoreductase</keyword>
<evidence type="ECO:0000256" key="1">
    <source>
        <dbReference type="ARBA" id="ARBA00022617"/>
    </source>
</evidence>
<name>A0A840XM19_9MICO</name>
<evidence type="ECO:0000313" key="6">
    <source>
        <dbReference type="EMBL" id="MBB5617658.1"/>
    </source>
</evidence>
<reference evidence="6 7" key="1">
    <citation type="submission" date="2020-08" db="EMBL/GenBank/DDBJ databases">
        <title>Sequencing the genomes of 1000 actinobacteria strains.</title>
        <authorList>
            <person name="Klenk H.-P."/>
        </authorList>
    </citation>
    <scope>NUCLEOTIDE SEQUENCE [LARGE SCALE GENOMIC DNA]</scope>
    <source>
        <strain evidence="6 7">DSM 23889</strain>
    </source>
</reference>
<dbReference type="RefSeq" id="WP_153982961.1">
    <property type="nucleotide sequence ID" value="NZ_BAAANZ010000015.1"/>
</dbReference>
<proteinExistence type="predicted"/>
<organism evidence="6 7">
    <name type="scientific">Microcella frigidaquae</name>
    <dbReference type="NCBI Taxonomy" id="424758"/>
    <lineage>
        <taxon>Bacteria</taxon>
        <taxon>Bacillati</taxon>
        <taxon>Actinomycetota</taxon>
        <taxon>Actinomycetes</taxon>
        <taxon>Micrococcales</taxon>
        <taxon>Microbacteriaceae</taxon>
        <taxon>Microcella</taxon>
    </lineage>
</organism>
<dbReference type="GO" id="GO:0042167">
    <property type="term" value="P:heme catabolic process"/>
    <property type="evidence" value="ECO:0007669"/>
    <property type="project" value="TreeGrafter"/>
</dbReference>
<dbReference type="CDD" id="cd19165">
    <property type="entry name" value="HemeO"/>
    <property type="match status" value="1"/>
</dbReference>
<gene>
    <name evidence="6" type="ORF">BJ959_001154</name>
</gene>
<feature type="binding site" description="axial binding residue" evidence="5">
    <location>
        <position position="29"/>
    </location>
    <ligand>
        <name>heme b</name>
        <dbReference type="ChEBI" id="CHEBI:60344"/>
    </ligand>
    <ligandPart>
        <name>Fe</name>
        <dbReference type="ChEBI" id="CHEBI:18248"/>
    </ligandPart>
</feature>
<dbReference type="OrthoDB" id="5493802at2"/>
<dbReference type="PANTHER" id="PTHR10720">
    <property type="entry name" value="HEME OXYGENASE"/>
    <property type="match status" value="1"/>
</dbReference>
<dbReference type="GO" id="GO:0020037">
    <property type="term" value="F:heme binding"/>
    <property type="evidence" value="ECO:0007669"/>
    <property type="project" value="TreeGrafter"/>
</dbReference>
<dbReference type="Gene3D" id="1.20.910.10">
    <property type="entry name" value="Heme oxygenase-like"/>
    <property type="match status" value="1"/>
</dbReference>
<dbReference type="GO" id="GO:0006979">
    <property type="term" value="P:response to oxidative stress"/>
    <property type="evidence" value="ECO:0007669"/>
    <property type="project" value="TreeGrafter"/>
</dbReference>
<evidence type="ECO:0000256" key="2">
    <source>
        <dbReference type="ARBA" id="ARBA00022723"/>
    </source>
</evidence>
<evidence type="ECO:0000313" key="7">
    <source>
        <dbReference type="Proteomes" id="UP000552883"/>
    </source>
</evidence>
<dbReference type="GO" id="GO:0004392">
    <property type="term" value="F:heme oxygenase (decyclizing) activity"/>
    <property type="evidence" value="ECO:0007669"/>
    <property type="project" value="UniProtKB-EC"/>
</dbReference>
<dbReference type="InterPro" id="IPR002051">
    <property type="entry name" value="Haem_Oase"/>
</dbReference>
<keyword evidence="3 5" id="KW-0408">Iron</keyword>
<comment type="caution">
    <text evidence="6">The sequence shown here is derived from an EMBL/GenBank/DDBJ whole genome shotgun (WGS) entry which is preliminary data.</text>
</comment>
<sequence>MTATTDALAPTAEVIPFSRLVRERSSGSHRDSEGAGFMHGLLKGEATRDDYIALVSQHWAIYEALEGVEPAMREVALVAPFLSPALTRLPALEADLAFLIGDDWREQLQLVPATIAYAARIREVAATWPAGYIAHHYTRYLGDLSGGLHIGRVIGRQFGFETNGIGFYLFDDIADPAAFKDAYRSQLDAAPWAPGEQERVVDEVLRAYDFNTRIFEQLSARTAAA</sequence>